<proteinExistence type="predicted"/>
<comment type="caution">
    <text evidence="1">The sequence shown here is derived from an EMBL/GenBank/DDBJ whole genome shotgun (WGS) entry which is preliminary data.</text>
</comment>
<organism evidence="1 2">
    <name type="scientific">Myxococcus fulvus</name>
    <dbReference type="NCBI Taxonomy" id="33"/>
    <lineage>
        <taxon>Bacteria</taxon>
        <taxon>Pseudomonadati</taxon>
        <taxon>Myxococcota</taxon>
        <taxon>Myxococcia</taxon>
        <taxon>Myxococcales</taxon>
        <taxon>Cystobacterineae</taxon>
        <taxon>Myxococcaceae</taxon>
        <taxon>Myxococcus</taxon>
    </lineage>
</organism>
<evidence type="ECO:0000313" key="2">
    <source>
        <dbReference type="Proteomes" id="UP000183760"/>
    </source>
</evidence>
<dbReference type="EMBL" id="FOIB01000003">
    <property type="protein sequence ID" value="SET83053.1"/>
    <property type="molecule type" value="Genomic_DNA"/>
</dbReference>
<name>A0ABY1C9F4_MYXFU</name>
<evidence type="ECO:0008006" key="3">
    <source>
        <dbReference type="Google" id="ProtNLM"/>
    </source>
</evidence>
<accession>A0ABY1C9F4</accession>
<sequence length="50" mass="5572">MERPGECNETDSHEGPLDDFVLTSIPFNQIIKPSAYSGIYLNSLTVIVYP</sequence>
<reference evidence="1 2" key="1">
    <citation type="submission" date="2016-10" db="EMBL/GenBank/DDBJ databases">
        <authorList>
            <person name="Varghese N."/>
            <person name="Submissions S."/>
        </authorList>
    </citation>
    <scope>NUCLEOTIDE SEQUENCE [LARGE SCALE GENOMIC DNA]</scope>
    <source>
        <strain evidence="1 2">DSM 16525</strain>
    </source>
</reference>
<keyword evidence="2" id="KW-1185">Reference proteome</keyword>
<evidence type="ECO:0000313" key="1">
    <source>
        <dbReference type="EMBL" id="SET83053.1"/>
    </source>
</evidence>
<dbReference type="Proteomes" id="UP000183760">
    <property type="component" value="Unassembled WGS sequence"/>
</dbReference>
<gene>
    <name evidence="1" type="ORF">SAMN05443572_103412</name>
</gene>
<protein>
    <recommendedName>
        <fullName evidence="3">Lipoprotein</fullName>
    </recommendedName>
</protein>